<keyword evidence="1" id="KW-0812">Transmembrane</keyword>
<dbReference type="Pfam" id="PF07494">
    <property type="entry name" value="Reg_prop"/>
    <property type="match status" value="2"/>
</dbReference>
<proteinExistence type="predicted"/>
<feature type="chain" id="PRO_5045917593" evidence="2">
    <location>
        <begin position="18"/>
        <end position="993"/>
    </location>
</feature>
<dbReference type="InterPro" id="IPR010559">
    <property type="entry name" value="Sig_transdc_His_kin_internal"/>
</dbReference>
<evidence type="ECO:0000313" key="4">
    <source>
        <dbReference type="EMBL" id="MBC5836082.1"/>
    </source>
</evidence>
<evidence type="ECO:0000259" key="3">
    <source>
        <dbReference type="Pfam" id="PF06580"/>
    </source>
</evidence>
<dbReference type="Gene3D" id="3.30.565.10">
    <property type="entry name" value="Histidine kinase-like ATPase, C-terminal domain"/>
    <property type="match status" value="1"/>
</dbReference>
<feature type="domain" description="Signal transduction histidine kinase internal region" evidence="3">
    <location>
        <begin position="798"/>
        <end position="877"/>
    </location>
</feature>
<evidence type="ECO:0000256" key="1">
    <source>
        <dbReference type="SAM" id="Phobius"/>
    </source>
</evidence>
<dbReference type="SUPFAM" id="SSF50998">
    <property type="entry name" value="Quinoprotein alcohol dehydrogenase-like"/>
    <property type="match status" value="1"/>
</dbReference>
<dbReference type="InterPro" id="IPR050640">
    <property type="entry name" value="Bact_2-comp_sensor_kinase"/>
</dbReference>
<dbReference type="RefSeq" id="WP_166130781.1">
    <property type="nucleotide sequence ID" value="NZ_JAANOQ010000009.1"/>
</dbReference>
<dbReference type="Gene3D" id="2.130.10.10">
    <property type="entry name" value="YVTN repeat-like/Quinoprotein amine dehydrogenase"/>
    <property type="match status" value="3"/>
</dbReference>
<keyword evidence="4" id="KW-0418">Kinase</keyword>
<comment type="caution">
    <text evidence="4">The sequence shown here is derived from an EMBL/GenBank/DDBJ whole genome shotgun (WGS) entry which is preliminary data.</text>
</comment>
<dbReference type="Proteomes" id="UP000605990">
    <property type="component" value="Unassembled WGS sequence"/>
</dbReference>
<reference evidence="4 5" key="1">
    <citation type="submission" date="2020-08" db="EMBL/GenBank/DDBJ databases">
        <title>Description of novel Flavobacterium F-408 isolate.</title>
        <authorList>
            <person name="Saticioglu I.B."/>
            <person name="Duman M."/>
            <person name="Altun S."/>
        </authorList>
    </citation>
    <scope>NUCLEOTIDE SEQUENCE [LARGE SCALE GENOMIC DNA]</scope>
    <source>
        <strain evidence="4 5">F-408</strain>
    </source>
</reference>
<dbReference type="InterPro" id="IPR011110">
    <property type="entry name" value="Reg_prop"/>
</dbReference>
<keyword evidence="1" id="KW-0472">Membrane</keyword>
<dbReference type="EMBL" id="JACRUN010000010">
    <property type="protein sequence ID" value="MBC5836082.1"/>
    <property type="molecule type" value="Genomic_DNA"/>
</dbReference>
<dbReference type="InterPro" id="IPR011047">
    <property type="entry name" value="Quinoprotein_ADH-like_sf"/>
</dbReference>
<evidence type="ECO:0000256" key="2">
    <source>
        <dbReference type="SAM" id="SignalP"/>
    </source>
</evidence>
<dbReference type="InterPro" id="IPR036890">
    <property type="entry name" value="HATPase_C_sf"/>
</dbReference>
<dbReference type="PANTHER" id="PTHR34220:SF7">
    <property type="entry name" value="SENSOR HISTIDINE KINASE YPDA"/>
    <property type="match status" value="1"/>
</dbReference>
<dbReference type="GO" id="GO:0016301">
    <property type="term" value="F:kinase activity"/>
    <property type="evidence" value="ECO:0007669"/>
    <property type="project" value="UniProtKB-KW"/>
</dbReference>
<dbReference type="Gene3D" id="2.60.40.10">
    <property type="entry name" value="Immunoglobulins"/>
    <property type="match status" value="1"/>
</dbReference>
<keyword evidence="1" id="KW-1133">Transmembrane helix</keyword>
<dbReference type="InterPro" id="IPR015943">
    <property type="entry name" value="WD40/YVTN_repeat-like_dom_sf"/>
</dbReference>
<dbReference type="Pfam" id="PF06580">
    <property type="entry name" value="His_kinase"/>
    <property type="match status" value="1"/>
</dbReference>
<feature type="transmembrane region" description="Helical" evidence="1">
    <location>
        <begin position="756"/>
        <end position="777"/>
    </location>
</feature>
<keyword evidence="2" id="KW-0732">Signal</keyword>
<organism evidence="4 5">
    <name type="scientific">Flavobacterium bernardetii</name>
    <dbReference type="NCBI Taxonomy" id="2813823"/>
    <lineage>
        <taxon>Bacteria</taxon>
        <taxon>Pseudomonadati</taxon>
        <taxon>Bacteroidota</taxon>
        <taxon>Flavobacteriia</taxon>
        <taxon>Flavobacteriales</taxon>
        <taxon>Flavobacteriaceae</taxon>
        <taxon>Flavobacterium</taxon>
    </lineage>
</organism>
<evidence type="ECO:0000313" key="5">
    <source>
        <dbReference type="Proteomes" id="UP000605990"/>
    </source>
</evidence>
<gene>
    <name evidence="4" type="ORF">H8R27_14410</name>
</gene>
<sequence length="993" mass="114427">MRFLLSLFLLVFTAAFAQQYPSKNYTTSEGLPNNAVRSLFVDKDHVLWVGTENGVSRFINGQFYNLSEEDGLGHNSCWDISQDADGNMWFASYGGGVSKFDGKKFTILTTKNGLPADKVRKVFSNKNHIYVGTEQGVSIINIKTNKITTPKVPKTKEDFICIDFFVYQNEVYFISVFDGVFKIVESKNSTNIEPVYLGINFYSAFLDHQDLYLSKEGFVEKLNIEQLFSKNTQPVQFGNSIINQYAKVQNSLLFAAADGVYTPDGGLYKIEKDKMINFSNAFGVDSKKILNVVYDKLRNVLYVGSNDKGIYEIRLDATIQYENFKNLSIVDFEILDQSKFVLHNQGISVLNSSDKITAAISLNDFKNFQSKYIKIHKTKCNTNYRESRDFELNFNIKANEIVFYELVKNKNSVWVGSNLGIFEMNSKAQIINYIPKHSLKIGFTSDHKFIETITYAGAYVYDDVYKLEGKHYSKFKTNTPQFIVKILNNKDKTYLISVFNGLFVHHKGKFKSYLFENIWKEKKFKHIALTNNGYLVLAAEFGTVFIVDDNQKFKILKTIPKKEIIGNSINFLECYKEYILIGTEKGLNVYHNGKIRLIDSEQGLKDCVFKTSQIFGDDLWLGTQKGFYKLNLNKLLAKQKTVEKIIIQSILINNQLLSSKNNRWFSYHSNELISDYKHNSFSIDFIPIGHPFPHKLKFRYRLNSKNNWSPYSEKPSVFLSYLPHGNYNLEIQVLDLNSGETKQFKILKLRITPPFWVTWWFMLLVVSVIATSLYFIIKRNKKNAEEKALIQQRIAETKLEALKSQMNPHFTFNAMNTIQDFIISNDIDNSLNFVSELAKLMRLTLDNSTKKTITLQEEITFLQHYIYIENTRFGNKIQVNLKVEPNINTQEIQVPTMLLQPFIENVFVHAFNAEYPNPKLDISFQLNETHVLECRIKDNGKGIASFNKVKLHTSKALQLAAERLRLIQPHISNPITTNFTESDGTFVVILLQV</sequence>
<keyword evidence="4" id="KW-0808">Transferase</keyword>
<keyword evidence="5" id="KW-1185">Reference proteome</keyword>
<name>A0ABR7J2B2_9FLAO</name>
<protein>
    <submittedName>
        <fullName evidence="4">Histidine kinase</fullName>
    </submittedName>
</protein>
<feature type="signal peptide" evidence="2">
    <location>
        <begin position="1"/>
        <end position="17"/>
    </location>
</feature>
<dbReference type="PANTHER" id="PTHR34220">
    <property type="entry name" value="SENSOR HISTIDINE KINASE YPDA"/>
    <property type="match status" value="1"/>
</dbReference>
<dbReference type="InterPro" id="IPR013783">
    <property type="entry name" value="Ig-like_fold"/>
</dbReference>
<accession>A0ABR7J2B2</accession>